<dbReference type="Proteomes" id="UP000033163">
    <property type="component" value="Chromosome I"/>
</dbReference>
<sequence length="277" mass="32142">MIYALGYRKFSLEHGHEFIIQKHITKDEYDSHNIALGEASKISAMDNVHNLLNRNGNEFLLYSSGAKDYQGADEKVAYLEANRLLINYLAAVSMFIDYGEKYNSKYFGKERMKKFQEKTSVFYDNHISYRFIVLMRNYVLHFGFPLSVIHQSESGTNGFFASRETLLKFKAWKHATEDIKKMSELISLDIHIEISMMFIKQLYQDYIYEIAPTVLKGIEYLNNMIKNTGGKMPILVTFKSVEEFKKGNLSANIIDAQSFYEALEIIKSHPSIDIIER</sequence>
<protein>
    <submittedName>
        <fullName evidence="1">Uncharacterized protein</fullName>
    </submittedName>
</protein>
<dbReference type="KEGG" id="pri:PRIO_4138"/>
<reference evidence="2" key="1">
    <citation type="submission" date="2015-03" db="EMBL/GenBank/DDBJ databases">
        <authorList>
            <person name="Wibberg D."/>
        </authorList>
    </citation>
    <scope>NUCLEOTIDE SEQUENCE [LARGE SCALE GENOMIC DNA]</scope>
</reference>
<gene>
    <name evidence="1" type="ORF">PRIO_4138</name>
</gene>
<evidence type="ECO:0000313" key="2">
    <source>
        <dbReference type="Proteomes" id="UP000033163"/>
    </source>
</evidence>
<dbReference type="PATRIC" id="fig|1073571.4.peg.4425"/>
<dbReference type="AlphaFoldDB" id="A0A0E4HC78"/>
<organism evidence="1 2">
    <name type="scientific">Paenibacillus riograndensis SBR5</name>
    <dbReference type="NCBI Taxonomy" id="1073571"/>
    <lineage>
        <taxon>Bacteria</taxon>
        <taxon>Bacillati</taxon>
        <taxon>Bacillota</taxon>
        <taxon>Bacilli</taxon>
        <taxon>Bacillales</taxon>
        <taxon>Paenibacillaceae</taxon>
        <taxon>Paenibacillus</taxon>
        <taxon>Paenibacillus sonchi group</taxon>
    </lineage>
</organism>
<name>A0A0E4HC78_9BACL</name>
<evidence type="ECO:0000313" key="1">
    <source>
        <dbReference type="EMBL" id="CQR56540.1"/>
    </source>
</evidence>
<proteinExistence type="predicted"/>
<dbReference type="HOGENOM" id="CLU_996221_0_0_9"/>
<dbReference type="RefSeq" id="WP_046504379.1">
    <property type="nucleotide sequence ID" value="NZ_LN831776.1"/>
</dbReference>
<accession>A0A0E4HC78</accession>
<dbReference type="EMBL" id="LN831776">
    <property type="protein sequence ID" value="CQR56540.1"/>
    <property type="molecule type" value="Genomic_DNA"/>
</dbReference>